<dbReference type="PANTHER" id="PTHR21600">
    <property type="entry name" value="MITOCHONDRIAL RNA PSEUDOURIDINE SYNTHASE"/>
    <property type="match status" value="1"/>
</dbReference>
<reference evidence="2 3" key="1">
    <citation type="submission" date="2020-04" db="EMBL/GenBank/DDBJ databases">
        <title>Perkinsus chesapeaki whole genome sequence.</title>
        <authorList>
            <person name="Bogema D.R."/>
        </authorList>
    </citation>
    <scope>NUCLEOTIDE SEQUENCE [LARGE SCALE GENOMIC DNA]</scope>
    <source>
        <strain evidence="2">ATCC PRA-425</strain>
    </source>
</reference>
<protein>
    <recommendedName>
        <fullName evidence="1">Pseudouridine synthase RsuA/RluA-like domain-containing protein</fullName>
    </recommendedName>
</protein>
<dbReference type="InterPro" id="IPR006145">
    <property type="entry name" value="PsdUridine_synth_RsuA/RluA"/>
</dbReference>
<dbReference type="GO" id="GO:0000455">
    <property type="term" value="P:enzyme-directed rRNA pseudouridine synthesis"/>
    <property type="evidence" value="ECO:0007669"/>
    <property type="project" value="TreeGrafter"/>
</dbReference>
<dbReference type="PANTHER" id="PTHR21600:SF40">
    <property type="entry name" value="PSEUDOURIDYLATE SYNTHASE RPUSD2"/>
    <property type="match status" value="1"/>
</dbReference>
<dbReference type="GO" id="GO:0003723">
    <property type="term" value="F:RNA binding"/>
    <property type="evidence" value="ECO:0007669"/>
    <property type="project" value="InterPro"/>
</dbReference>
<evidence type="ECO:0000259" key="1">
    <source>
        <dbReference type="Pfam" id="PF00849"/>
    </source>
</evidence>
<sequence>MRWRGRKLKDIMSVEFALDEEYINQACEEGRIKVKAAGKSSVPHRAKPDTVLRNGDGLVHTWRVEEPKVKFNEGDERIILIEDMRGILAVHKPAGLPTHSGGKYMRTCLVHILTQSLNVPIIRPINRLDRDTSGVILLAKNAAIHERLKDKSLLAKVYVADVGESATEVPSVCRAPIVVEKHVPNQPLMSKVVDEPATDSPPAPQQCTTLFRHLGNGIVACRPITGKTHQIRVHLSHMGFPIKGDTLYGGSPTPEGRLRLHAYCYRVKDPAQDTDNAFTDFVSPVNPEWCTRIEGWQTKVDELLATTEQPD</sequence>
<keyword evidence="3" id="KW-1185">Reference proteome</keyword>
<dbReference type="Gene3D" id="3.30.2350.10">
    <property type="entry name" value="Pseudouridine synthase"/>
    <property type="match status" value="1"/>
</dbReference>
<dbReference type="Pfam" id="PF00849">
    <property type="entry name" value="PseudoU_synth_2"/>
    <property type="match status" value="1"/>
</dbReference>
<dbReference type="GO" id="GO:0009982">
    <property type="term" value="F:pseudouridine synthase activity"/>
    <property type="evidence" value="ECO:0007669"/>
    <property type="project" value="InterPro"/>
</dbReference>
<dbReference type="InterPro" id="IPR050188">
    <property type="entry name" value="RluA_PseudoU_synthase"/>
</dbReference>
<evidence type="ECO:0000313" key="2">
    <source>
        <dbReference type="EMBL" id="KAF4661491.1"/>
    </source>
</evidence>
<dbReference type="Proteomes" id="UP000591131">
    <property type="component" value="Unassembled WGS sequence"/>
</dbReference>
<dbReference type="PROSITE" id="PS01129">
    <property type="entry name" value="PSI_RLU"/>
    <property type="match status" value="1"/>
</dbReference>
<gene>
    <name evidence="2" type="ORF">FOL47_006656</name>
</gene>
<accession>A0A7J6LRH9</accession>
<dbReference type="SUPFAM" id="SSF55120">
    <property type="entry name" value="Pseudouridine synthase"/>
    <property type="match status" value="1"/>
</dbReference>
<dbReference type="InterPro" id="IPR020103">
    <property type="entry name" value="PsdUridine_synth_cat_dom_sf"/>
</dbReference>
<organism evidence="2 3">
    <name type="scientific">Perkinsus chesapeaki</name>
    <name type="common">Clam parasite</name>
    <name type="synonym">Perkinsus andrewsi</name>
    <dbReference type="NCBI Taxonomy" id="330153"/>
    <lineage>
        <taxon>Eukaryota</taxon>
        <taxon>Sar</taxon>
        <taxon>Alveolata</taxon>
        <taxon>Perkinsozoa</taxon>
        <taxon>Perkinsea</taxon>
        <taxon>Perkinsida</taxon>
        <taxon>Perkinsidae</taxon>
        <taxon>Perkinsus</taxon>
    </lineage>
</organism>
<dbReference type="InterPro" id="IPR006224">
    <property type="entry name" value="PsdUridine_synth_RluA-like_CS"/>
</dbReference>
<dbReference type="AlphaFoldDB" id="A0A7J6LRH9"/>
<dbReference type="OrthoDB" id="411545at2759"/>
<name>A0A7J6LRH9_PERCH</name>
<dbReference type="EMBL" id="JAAPAO010000376">
    <property type="protein sequence ID" value="KAF4661491.1"/>
    <property type="molecule type" value="Genomic_DNA"/>
</dbReference>
<comment type="caution">
    <text evidence="2">The sequence shown here is derived from an EMBL/GenBank/DDBJ whole genome shotgun (WGS) entry which is preliminary data.</text>
</comment>
<evidence type="ECO:0000313" key="3">
    <source>
        <dbReference type="Proteomes" id="UP000591131"/>
    </source>
</evidence>
<feature type="domain" description="Pseudouridine synthase RsuA/RluA-like" evidence="1">
    <location>
        <begin position="87"/>
        <end position="237"/>
    </location>
</feature>
<proteinExistence type="predicted"/>